<reference evidence="2 3" key="1">
    <citation type="submission" date="2021-06" db="EMBL/GenBank/DDBJ databases">
        <title>Caerostris extrusa draft genome.</title>
        <authorList>
            <person name="Kono N."/>
            <person name="Arakawa K."/>
        </authorList>
    </citation>
    <scope>NUCLEOTIDE SEQUENCE [LARGE SCALE GENOMIC DNA]</scope>
</reference>
<evidence type="ECO:0008006" key="4">
    <source>
        <dbReference type="Google" id="ProtNLM"/>
    </source>
</evidence>
<evidence type="ECO:0000256" key="1">
    <source>
        <dbReference type="SAM" id="Phobius"/>
    </source>
</evidence>
<proteinExistence type="predicted"/>
<feature type="transmembrane region" description="Helical" evidence="1">
    <location>
        <begin position="21"/>
        <end position="43"/>
    </location>
</feature>
<dbReference type="EMBL" id="BPLR01007483">
    <property type="protein sequence ID" value="GIY17199.1"/>
    <property type="molecule type" value="Genomic_DNA"/>
</dbReference>
<keyword evidence="3" id="KW-1185">Reference proteome</keyword>
<dbReference type="AlphaFoldDB" id="A0AAV4R9B7"/>
<protein>
    <recommendedName>
        <fullName evidence="4">EamA domain-containing protein</fullName>
    </recommendedName>
</protein>
<keyword evidence="1" id="KW-1133">Transmembrane helix</keyword>
<dbReference type="Proteomes" id="UP001054945">
    <property type="component" value="Unassembled WGS sequence"/>
</dbReference>
<keyword evidence="1" id="KW-0472">Membrane</keyword>
<accession>A0AAV4R9B7</accession>
<feature type="non-terminal residue" evidence="2">
    <location>
        <position position="1"/>
    </location>
</feature>
<organism evidence="2 3">
    <name type="scientific">Caerostris extrusa</name>
    <name type="common">Bark spider</name>
    <name type="synonym">Caerostris bankana</name>
    <dbReference type="NCBI Taxonomy" id="172846"/>
    <lineage>
        <taxon>Eukaryota</taxon>
        <taxon>Metazoa</taxon>
        <taxon>Ecdysozoa</taxon>
        <taxon>Arthropoda</taxon>
        <taxon>Chelicerata</taxon>
        <taxon>Arachnida</taxon>
        <taxon>Araneae</taxon>
        <taxon>Araneomorphae</taxon>
        <taxon>Entelegynae</taxon>
        <taxon>Araneoidea</taxon>
        <taxon>Araneidae</taxon>
        <taxon>Caerostris</taxon>
    </lineage>
</organism>
<sequence>IVKHLYRKMANNSSATNAYDQSLLASLIIWNSLFFLLHAMYPIYNLKSYFYLEILSQAAVFIAFLIFLLRLEFNSSNFQKVGLNTCVIGVGLLVIVKQISEDQDGK</sequence>
<comment type="caution">
    <text evidence="2">The sequence shown here is derived from an EMBL/GenBank/DDBJ whole genome shotgun (WGS) entry which is preliminary data.</text>
</comment>
<evidence type="ECO:0000313" key="2">
    <source>
        <dbReference type="EMBL" id="GIY17199.1"/>
    </source>
</evidence>
<name>A0AAV4R9B7_CAEEX</name>
<gene>
    <name evidence="2" type="ORF">CEXT_279151</name>
</gene>
<evidence type="ECO:0000313" key="3">
    <source>
        <dbReference type="Proteomes" id="UP001054945"/>
    </source>
</evidence>
<feature type="transmembrane region" description="Helical" evidence="1">
    <location>
        <begin position="49"/>
        <end position="69"/>
    </location>
</feature>
<keyword evidence="1" id="KW-0812">Transmembrane</keyword>